<keyword evidence="2" id="KW-1185">Reference proteome</keyword>
<sequence length="80" mass="8452">MPASCLLICLTCSKYGLGNITRGLGKSVNMSFLHTTVPGGLPNTEQFRVAVLPTSKRSSGGVIATRCGSEKDVNMGFINF</sequence>
<comment type="caution">
    <text evidence="1">The sequence shown here is derived from an EMBL/GenBank/DDBJ whole genome shotgun (WGS) entry which is preliminary data.</text>
</comment>
<evidence type="ECO:0000313" key="2">
    <source>
        <dbReference type="Proteomes" id="UP001054837"/>
    </source>
</evidence>
<proteinExistence type="predicted"/>
<accession>A0AAV4VI14</accession>
<dbReference type="Proteomes" id="UP001054837">
    <property type="component" value="Unassembled WGS sequence"/>
</dbReference>
<organism evidence="1 2">
    <name type="scientific">Caerostris darwini</name>
    <dbReference type="NCBI Taxonomy" id="1538125"/>
    <lineage>
        <taxon>Eukaryota</taxon>
        <taxon>Metazoa</taxon>
        <taxon>Ecdysozoa</taxon>
        <taxon>Arthropoda</taxon>
        <taxon>Chelicerata</taxon>
        <taxon>Arachnida</taxon>
        <taxon>Araneae</taxon>
        <taxon>Araneomorphae</taxon>
        <taxon>Entelegynae</taxon>
        <taxon>Araneoidea</taxon>
        <taxon>Araneidae</taxon>
        <taxon>Caerostris</taxon>
    </lineage>
</organism>
<name>A0AAV4VI14_9ARAC</name>
<dbReference type="EMBL" id="BPLQ01013088">
    <property type="protein sequence ID" value="GIY69688.1"/>
    <property type="molecule type" value="Genomic_DNA"/>
</dbReference>
<protein>
    <submittedName>
        <fullName evidence="1">Uncharacterized protein</fullName>
    </submittedName>
</protein>
<evidence type="ECO:0000313" key="1">
    <source>
        <dbReference type="EMBL" id="GIY69688.1"/>
    </source>
</evidence>
<reference evidence="1 2" key="1">
    <citation type="submission" date="2021-06" db="EMBL/GenBank/DDBJ databases">
        <title>Caerostris darwini draft genome.</title>
        <authorList>
            <person name="Kono N."/>
            <person name="Arakawa K."/>
        </authorList>
    </citation>
    <scope>NUCLEOTIDE SEQUENCE [LARGE SCALE GENOMIC DNA]</scope>
</reference>
<gene>
    <name evidence="1" type="ORF">CDAR_245901</name>
</gene>
<dbReference type="AlphaFoldDB" id="A0AAV4VI14"/>